<name>F4QBP7_CACFS</name>
<keyword evidence="10 18" id="KW-0862">Zinc</keyword>
<dbReference type="PANTHER" id="PTHR11749">
    <property type="entry name" value="RIBULOSE-5-PHOSPHATE-3-EPIMERASE"/>
    <property type="match status" value="1"/>
</dbReference>
<evidence type="ECO:0000256" key="9">
    <source>
        <dbReference type="ARBA" id="ARBA00022723"/>
    </source>
</evidence>
<evidence type="ECO:0000256" key="10">
    <source>
        <dbReference type="ARBA" id="ARBA00022833"/>
    </source>
</evidence>
<feature type="binding site" evidence="18">
    <location>
        <position position="207"/>
    </location>
    <ligand>
        <name>a divalent metal cation</name>
        <dbReference type="ChEBI" id="CHEBI:60240"/>
    </ligand>
</feature>
<dbReference type="Gene3D" id="3.20.20.70">
    <property type="entry name" value="Aldolase class I"/>
    <property type="match status" value="1"/>
</dbReference>
<comment type="cofactor">
    <cofactor evidence="5">
        <name>Fe(2+)</name>
        <dbReference type="ChEBI" id="CHEBI:29033"/>
    </cofactor>
</comment>
<keyword evidence="22" id="KW-1185">Reference proteome</keyword>
<dbReference type="GO" id="GO:0046872">
    <property type="term" value="F:metal ion binding"/>
    <property type="evidence" value="ECO:0007669"/>
    <property type="project" value="UniProtKB-KW"/>
</dbReference>
<evidence type="ECO:0000256" key="11">
    <source>
        <dbReference type="ARBA" id="ARBA00023004"/>
    </source>
</evidence>
<dbReference type="STRING" id="1054147.F4QBP7"/>
<dbReference type="PIRSF" id="PIRSF001461">
    <property type="entry name" value="RPE"/>
    <property type="match status" value="1"/>
</dbReference>
<evidence type="ECO:0000256" key="7">
    <source>
        <dbReference type="ARBA" id="ARBA00011738"/>
    </source>
</evidence>
<feature type="binding site" evidence="19">
    <location>
        <position position="91"/>
    </location>
    <ligand>
        <name>substrate</name>
    </ligand>
</feature>
<keyword evidence="18" id="KW-0170">Cobalt</keyword>
<comment type="similarity">
    <text evidence="6 16">Belongs to the ribulose-phosphate 3-epimerase family.</text>
</comment>
<evidence type="ECO:0000256" key="18">
    <source>
        <dbReference type="PIRSR" id="PIRSR001461-2"/>
    </source>
</evidence>
<comment type="cofactor">
    <cofactor evidence="3">
        <name>Co(2+)</name>
        <dbReference type="ChEBI" id="CHEBI:48828"/>
    </cofactor>
</comment>
<evidence type="ECO:0000256" key="16">
    <source>
        <dbReference type="PIRNR" id="PIRNR001461"/>
    </source>
</evidence>
<dbReference type="CDD" id="cd00429">
    <property type="entry name" value="RPE"/>
    <property type="match status" value="1"/>
</dbReference>
<keyword evidence="12 18" id="KW-0464">Manganese</keyword>
<dbReference type="EMBL" id="GL883028">
    <property type="protein sequence ID" value="EGG14635.1"/>
    <property type="molecule type" value="Genomic_DNA"/>
</dbReference>
<organism evidence="21 22">
    <name type="scientific">Cavenderia fasciculata</name>
    <name type="common">Slime mold</name>
    <name type="synonym">Dictyostelium fasciculatum</name>
    <dbReference type="NCBI Taxonomy" id="261658"/>
    <lineage>
        <taxon>Eukaryota</taxon>
        <taxon>Amoebozoa</taxon>
        <taxon>Evosea</taxon>
        <taxon>Eumycetozoa</taxon>
        <taxon>Dictyostelia</taxon>
        <taxon>Acytosteliales</taxon>
        <taxon>Cavenderiaceae</taxon>
        <taxon>Cavenderia</taxon>
    </lineage>
</organism>
<dbReference type="RefSeq" id="XP_004351143.1">
    <property type="nucleotide sequence ID" value="XM_004351091.1"/>
</dbReference>
<evidence type="ECO:0000256" key="17">
    <source>
        <dbReference type="PIRSR" id="PIRSR001461-1"/>
    </source>
</evidence>
<dbReference type="Pfam" id="PF00834">
    <property type="entry name" value="Ribul_P_3_epim"/>
    <property type="match status" value="2"/>
</dbReference>
<dbReference type="GO" id="GO:0006098">
    <property type="term" value="P:pentose-phosphate shunt"/>
    <property type="evidence" value="ECO:0007669"/>
    <property type="project" value="InterPro"/>
</dbReference>
<dbReference type="GO" id="GO:0005975">
    <property type="term" value="P:carbohydrate metabolic process"/>
    <property type="evidence" value="ECO:0007669"/>
    <property type="project" value="InterPro"/>
</dbReference>
<comment type="cofactor">
    <cofactor evidence="2">
        <name>Mn(2+)</name>
        <dbReference type="ChEBI" id="CHEBI:29035"/>
    </cofactor>
</comment>
<protein>
    <recommendedName>
        <fullName evidence="8 16">Ribulose-phosphate 3-epimerase</fullName>
        <ecNumber evidence="8 16">5.1.3.1</ecNumber>
    </recommendedName>
</protein>
<evidence type="ECO:0000256" key="13">
    <source>
        <dbReference type="ARBA" id="ARBA00023235"/>
    </source>
</evidence>
<feature type="binding site" evidence="19">
    <location>
        <position position="209"/>
    </location>
    <ligand>
        <name>substrate</name>
    </ligand>
</feature>
<evidence type="ECO:0000256" key="20">
    <source>
        <dbReference type="SAM" id="Phobius"/>
    </source>
</evidence>
<keyword evidence="13 16" id="KW-0413">Isomerase</keyword>
<comment type="function">
    <text evidence="15">Catalyzes the reversible epimerization of D-ribulose 5-phosphate to D-xylulose 5-phosphate.</text>
</comment>
<keyword evidence="9 18" id="KW-0479">Metal-binding</keyword>
<comment type="cofactor">
    <cofactor evidence="18">
        <name>a divalent metal cation</name>
        <dbReference type="ChEBI" id="CHEBI:60240"/>
    </cofactor>
    <text evidence="18">Binds 1 divalent metal cation per subunit.</text>
</comment>
<reference evidence="22" key="1">
    <citation type="journal article" date="2011" name="Genome Res.">
        <title>Phylogeny-wide analysis of social amoeba genomes highlights ancient origins for complex intercellular communication.</title>
        <authorList>
            <person name="Heidel A.J."/>
            <person name="Lawal H.M."/>
            <person name="Felder M."/>
            <person name="Schilde C."/>
            <person name="Helps N.R."/>
            <person name="Tunggal B."/>
            <person name="Rivero F."/>
            <person name="John U."/>
            <person name="Schleicher M."/>
            <person name="Eichinger L."/>
            <person name="Platzer M."/>
            <person name="Noegel A.A."/>
            <person name="Schaap P."/>
            <person name="Gloeckner G."/>
        </authorList>
    </citation>
    <scope>NUCLEOTIDE SEQUENCE [LARGE SCALE GENOMIC DNA]</scope>
    <source>
        <strain evidence="22">SH3</strain>
    </source>
</reference>
<dbReference type="GeneID" id="14866612"/>
<evidence type="ECO:0000256" key="14">
    <source>
        <dbReference type="ARBA" id="ARBA00023277"/>
    </source>
</evidence>
<comment type="cofactor">
    <cofactor evidence="4">
        <name>Zn(2+)</name>
        <dbReference type="ChEBI" id="CHEBI:29105"/>
    </cofactor>
</comment>
<evidence type="ECO:0000256" key="2">
    <source>
        <dbReference type="ARBA" id="ARBA00001936"/>
    </source>
</evidence>
<dbReference type="EC" id="5.1.3.1" evidence="8 16"/>
<feature type="binding site" evidence="19">
    <location>
        <begin position="178"/>
        <end position="181"/>
    </location>
    <ligand>
        <name>substrate</name>
    </ligand>
</feature>
<dbReference type="PROSITE" id="PS01086">
    <property type="entry name" value="RIBUL_P_3_EPIMER_2"/>
    <property type="match status" value="1"/>
</dbReference>
<evidence type="ECO:0000256" key="6">
    <source>
        <dbReference type="ARBA" id="ARBA00009541"/>
    </source>
</evidence>
<dbReference type="GO" id="GO:0004750">
    <property type="term" value="F:D-ribulose-phosphate 3-epimerase activity"/>
    <property type="evidence" value="ECO:0007669"/>
    <property type="project" value="UniProtKB-EC"/>
</dbReference>
<evidence type="ECO:0000256" key="15">
    <source>
        <dbReference type="ARBA" id="ARBA00057323"/>
    </source>
</evidence>
<gene>
    <name evidence="21" type="primary">rpe</name>
    <name evidence="21" type="ORF">DFA_10893</name>
</gene>
<keyword evidence="11" id="KW-0408">Iron</keyword>
<keyword evidence="20" id="KW-1133">Transmembrane helix</keyword>
<dbReference type="SUPFAM" id="SSF51366">
    <property type="entry name" value="Ribulose-phoshate binding barrel"/>
    <property type="match status" value="1"/>
</dbReference>
<evidence type="ECO:0000256" key="4">
    <source>
        <dbReference type="ARBA" id="ARBA00001947"/>
    </source>
</evidence>
<dbReference type="InterPro" id="IPR000056">
    <property type="entry name" value="Ribul_P_3_epim-like"/>
</dbReference>
<keyword evidence="20" id="KW-0472">Membrane</keyword>
<dbReference type="AlphaFoldDB" id="F4QBP7"/>
<feature type="binding site" evidence="19">
    <location>
        <begin position="229"/>
        <end position="230"/>
    </location>
    <ligand>
        <name>substrate</name>
    </ligand>
</feature>
<dbReference type="InterPro" id="IPR013785">
    <property type="entry name" value="Aldolase_TIM"/>
</dbReference>
<evidence type="ECO:0000256" key="5">
    <source>
        <dbReference type="ARBA" id="ARBA00001954"/>
    </source>
</evidence>
<accession>F4QBP7</accession>
<feature type="binding site" evidence="18">
    <location>
        <position position="91"/>
    </location>
    <ligand>
        <name>a divalent metal cation</name>
        <dbReference type="ChEBI" id="CHEBI:60240"/>
    </ligand>
</feature>
<dbReference type="NCBIfam" id="NF004076">
    <property type="entry name" value="PRK05581.1-4"/>
    <property type="match status" value="1"/>
</dbReference>
<dbReference type="OMA" id="CHLMIED"/>
<evidence type="ECO:0000256" key="8">
    <source>
        <dbReference type="ARBA" id="ARBA00013188"/>
    </source>
</evidence>
<comment type="catalytic activity">
    <reaction evidence="1 16">
        <text>D-ribulose 5-phosphate = D-xylulose 5-phosphate</text>
        <dbReference type="Rhea" id="RHEA:13677"/>
        <dbReference type="ChEBI" id="CHEBI:57737"/>
        <dbReference type="ChEBI" id="CHEBI:58121"/>
        <dbReference type="EC" id="5.1.3.1"/>
    </reaction>
</comment>
<evidence type="ECO:0000256" key="3">
    <source>
        <dbReference type="ARBA" id="ARBA00001941"/>
    </source>
</evidence>
<proteinExistence type="inferred from homology"/>
<keyword evidence="20" id="KW-0812">Transmembrane</keyword>
<dbReference type="InterPro" id="IPR011060">
    <property type="entry name" value="RibuloseP-bd_barrel"/>
</dbReference>
<evidence type="ECO:0000256" key="12">
    <source>
        <dbReference type="ARBA" id="ARBA00023211"/>
    </source>
</evidence>
<evidence type="ECO:0000313" key="21">
    <source>
        <dbReference type="EMBL" id="EGG14635.1"/>
    </source>
</evidence>
<sequence>MTTTTLKPIICPSLLSSDFAFLARDANHMLDCGADWLHMDVMFKQLSVTITYTPIYLSFCLFFSHFVPNLTIGAPVIKSLRKHTKGHLDCHLMVTNPETLIDDFKNAGADGITFHIEATANRAGGVDITADVIKKIKAAGMQCGISIKPKTPVDVLFPFLDDSVNIVDFILIMTVEPGFGGQSFMQDMMPKVSTLRQRYPNLNIQVDGGIDPNTIGTAAQAGANIVVAGSSLFKPGQDPKDTIQLFKDTINKYNQH</sequence>
<dbReference type="InterPro" id="IPR026019">
    <property type="entry name" value="Ribul_P_3_epim"/>
</dbReference>
<dbReference type="KEGG" id="dfa:DFA_10893"/>
<feature type="transmembrane region" description="Helical" evidence="20">
    <location>
        <begin position="55"/>
        <end position="77"/>
    </location>
</feature>
<keyword evidence="14 16" id="KW-0119">Carbohydrate metabolism</keyword>
<dbReference type="Proteomes" id="UP000007797">
    <property type="component" value="Unassembled WGS sequence"/>
</dbReference>
<feature type="binding site" evidence="18">
    <location>
        <position position="38"/>
    </location>
    <ligand>
        <name>a divalent metal cation</name>
        <dbReference type="ChEBI" id="CHEBI:60240"/>
    </ligand>
</feature>
<feature type="binding site" evidence="18">
    <location>
        <position position="40"/>
    </location>
    <ligand>
        <name>a divalent metal cation</name>
        <dbReference type="ChEBI" id="CHEBI:60240"/>
    </ligand>
</feature>
<comment type="subunit">
    <text evidence="7">Homodimer.</text>
</comment>
<feature type="active site" description="Proton acceptor" evidence="17">
    <location>
        <position position="40"/>
    </location>
</feature>
<feature type="binding site" evidence="19">
    <location>
        <position position="13"/>
    </location>
    <ligand>
        <name>substrate</name>
    </ligand>
</feature>
<evidence type="ECO:0000256" key="19">
    <source>
        <dbReference type="PIRSR" id="PIRSR001461-3"/>
    </source>
</evidence>
<evidence type="ECO:0000256" key="1">
    <source>
        <dbReference type="ARBA" id="ARBA00001782"/>
    </source>
</evidence>
<dbReference type="FunFam" id="3.20.20.70:FF:000191">
    <property type="entry name" value="ribulose-phosphate 3-epimerase isoform X2"/>
    <property type="match status" value="1"/>
</dbReference>
<feature type="active site" description="Proton donor" evidence="17">
    <location>
        <position position="207"/>
    </location>
</feature>
<dbReference type="HAMAP" id="MF_02227">
    <property type="entry name" value="RPE"/>
    <property type="match status" value="1"/>
</dbReference>
<evidence type="ECO:0000313" key="22">
    <source>
        <dbReference type="Proteomes" id="UP000007797"/>
    </source>
</evidence>
<dbReference type="OrthoDB" id="1927044at2759"/>